<organism evidence="2 3">
    <name type="scientific">Austropuccinia psidii MF-1</name>
    <dbReference type="NCBI Taxonomy" id="1389203"/>
    <lineage>
        <taxon>Eukaryota</taxon>
        <taxon>Fungi</taxon>
        <taxon>Dikarya</taxon>
        <taxon>Basidiomycota</taxon>
        <taxon>Pucciniomycotina</taxon>
        <taxon>Pucciniomycetes</taxon>
        <taxon>Pucciniales</taxon>
        <taxon>Sphaerophragmiaceae</taxon>
        <taxon>Austropuccinia</taxon>
    </lineage>
</organism>
<evidence type="ECO:0000313" key="3">
    <source>
        <dbReference type="Proteomes" id="UP000765509"/>
    </source>
</evidence>
<proteinExistence type="predicted"/>
<evidence type="ECO:0000256" key="1">
    <source>
        <dbReference type="SAM" id="MobiDB-lite"/>
    </source>
</evidence>
<dbReference type="AlphaFoldDB" id="A0A9Q3DC21"/>
<name>A0A9Q3DC21_9BASI</name>
<gene>
    <name evidence="2" type="ORF">O181_038768</name>
</gene>
<feature type="compositionally biased region" description="Polar residues" evidence="1">
    <location>
        <begin position="76"/>
        <end position="91"/>
    </location>
</feature>
<keyword evidence="3" id="KW-1185">Reference proteome</keyword>
<sequence length="174" mass="19346">MDGEEVEVVLNSIGHQSSTSIFQPAAKIFQSQVIPSTPEISNQSFPLFHPPLPSPSTSRPSLALTVRPSPIPQPRNSPMVTSQKLQPVASSSKRREDLFPFVFPSAQVFNKKENCPIWVTREDPNMENKGQDSVAILVRIVDRNSREVITHANGRIIPGNAYEDMAAKFAFYED</sequence>
<evidence type="ECO:0000313" key="2">
    <source>
        <dbReference type="EMBL" id="MBW0499053.1"/>
    </source>
</evidence>
<comment type="caution">
    <text evidence="2">The sequence shown here is derived from an EMBL/GenBank/DDBJ whole genome shotgun (WGS) entry which is preliminary data.</text>
</comment>
<accession>A0A9Q3DC21</accession>
<feature type="region of interest" description="Disordered" evidence="1">
    <location>
        <begin position="68"/>
        <end position="91"/>
    </location>
</feature>
<dbReference type="EMBL" id="AVOT02015067">
    <property type="protein sequence ID" value="MBW0499053.1"/>
    <property type="molecule type" value="Genomic_DNA"/>
</dbReference>
<reference evidence="2" key="1">
    <citation type="submission" date="2021-03" db="EMBL/GenBank/DDBJ databases">
        <title>Draft genome sequence of rust myrtle Austropuccinia psidii MF-1, a brazilian biotype.</title>
        <authorList>
            <person name="Quecine M.C."/>
            <person name="Pachon D.M.R."/>
            <person name="Bonatelli M.L."/>
            <person name="Correr F.H."/>
            <person name="Franceschini L.M."/>
            <person name="Leite T.F."/>
            <person name="Margarido G.R.A."/>
            <person name="Almeida C.A."/>
            <person name="Ferrarezi J.A."/>
            <person name="Labate C.A."/>
        </authorList>
    </citation>
    <scope>NUCLEOTIDE SEQUENCE</scope>
    <source>
        <strain evidence="2">MF-1</strain>
    </source>
</reference>
<protein>
    <submittedName>
        <fullName evidence="2">Uncharacterized protein</fullName>
    </submittedName>
</protein>
<dbReference type="Proteomes" id="UP000765509">
    <property type="component" value="Unassembled WGS sequence"/>
</dbReference>